<dbReference type="AlphaFoldDB" id="D6PBE4"/>
<name>D6PBE4_9ARCH</name>
<proteinExistence type="predicted"/>
<protein>
    <submittedName>
        <fullName evidence="1">Uncharacterized protein</fullName>
    </submittedName>
</protein>
<reference evidence="1" key="1">
    <citation type="journal article" date="2010" name="ISME J.">
        <title>Metagenome of the Mediterranean deep chlorophyll maximum studied by direct and fosmid library 454 pyrosequencing.</title>
        <authorList>
            <person name="Ghai R."/>
            <person name="Martin-Cuadrado A.B."/>
            <person name="Molto A.G."/>
            <person name="Heredia I.G."/>
            <person name="Cabrera R."/>
            <person name="Martin J."/>
            <person name="Verdu M."/>
            <person name="Deschamps P."/>
            <person name="Moreira D."/>
            <person name="Lopez-Garcia P."/>
            <person name="Mira A."/>
            <person name="Rodriguez-Valera F."/>
        </authorList>
    </citation>
    <scope>NUCLEOTIDE SEQUENCE</scope>
</reference>
<organism evidence="1">
    <name type="scientific">uncultured archaeon MedDCM-OCT-S05-C10</name>
    <dbReference type="NCBI Taxonomy" id="743088"/>
    <lineage>
        <taxon>Archaea</taxon>
        <taxon>environmental samples</taxon>
    </lineage>
</organism>
<dbReference type="EMBL" id="GU942962">
    <property type="protein sequence ID" value="ADD93045.1"/>
    <property type="molecule type" value="Genomic_DNA"/>
</dbReference>
<accession>D6PBE4</accession>
<sequence>MRDPETLMRFLSPTTMEIMAKVHVLLQKKWDVEIHANFETCARLGLDPVNQCRVFESLERRDLGPDLSMLPIPIPHDDAETWHSS</sequence>
<evidence type="ECO:0000313" key="1">
    <source>
        <dbReference type="EMBL" id="ADD93045.1"/>
    </source>
</evidence>